<dbReference type="OrthoDB" id="3996692at2759"/>
<keyword evidence="1" id="KW-0175">Coiled coil</keyword>
<proteinExistence type="predicted"/>
<name>A0A1G4K782_9SACH</name>
<feature type="coiled-coil region" evidence="1">
    <location>
        <begin position="340"/>
        <end position="367"/>
    </location>
</feature>
<evidence type="ECO:0000256" key="1">
    <source>
        <dbReference type="SAM" id="Coils"/>
    </source>
</evidence>
<evidence type="ECO:0000256" key="2">
    <source>
        <dbReference type="SAM" id="MobiDB-lite"/>
    </source>
</evidence>
<feature type="region of interest" description="Disordered" evidence="2">
    <location>
        <begin position="294"/>
        <end position="322"/>
    </location>
</feature>
<gene>
    <name evidence="3" type="ORF">LANO_0F03598G</name>
</gene>
<dbReference type="AlphaFoldDB" id="A0A1G4K782"/>
<keyword evidence="4" id="KW-1185">Reference proteome</keyword>
<dbReference type="EMBL" id="LT598452">
    <property type="protein sequence ID" value="SCU99779.1"/>
    <property type="molecule type" value="Genomic_DNA"/>
</dbReference>
<protein>
    <submittedName>
        <fullName evidence="3">LANO_0F03598g1_1</fullName>
    </submittedName>
</protein>
<accession>A0A1G4K782</accession>
<dbReference type="Proteomes" id="UP000189911">
    <property type="component" value="Chromosome F"/>
</dbReference>
<feature type="compositionally biased region" description="Polar residues" evidence="2">
    <location>
        <begin position="294"/>
        <end position="303"/>
    </location>
</feature>
<evidence type="ECO:0000313" key="3">
    <source>
        <dbReference type="EMBL" id="SCU99779.1"/>
    </source>
</evidence>
<sequence length="367" mass="40974">MDLTKLQKWSNPRLFSESRYDQYPTSYGELKEWLKHEPVESPGGAPTELDLVDLVLYGGQNGELDLEKKLQVEFALYQATAGKLSGESAGQQRSNSNVPMVAGLSNESPASLLSSVALDQDKLQAIWNLRPDHPTADDLDVSTSGSRNLQQSQLDEIISYLLSGALQRGVDLKPDSHAPQDEVAFFKQCIDALMHQIGPSSTTRELQQEDSEVNDMATAFKDLQLAHSFLTKKFEEDRNEYLHSIDKLAKTNKELSHELLTYHSKLAGLKEKCDTLIQQREVLMDQIEALPISTPSSAGTSPNTIGISSVSSPSSTTSNGKSYSIGVMRTEFKKVLTETQTKYEKELQEERIRRKRLEHELATIRES</sequence>
<organism evidence="3 4">
    <name type="scientific">Lachancea nothofagi CBS 11611</name>
    <dbReference type="NCBI Taxonomy" id="1266666"/>
    <lineage>
        <taxon>Eukaryota</taxon>
        <taxon>Fungi</taxon>
        <taxon>Dikarya</taxon>
        <taxon>Ascomycota</taxon>
        <taxon>Saccharomycotina</taxon>
        <taxon>Saccharomycetes</taxon>
        <taxon>Saccharomycetales</taxon>
        <taxon>Saccharomycetaceae</taxon>
        <taxon>Lachancea</taxon>
    </lineage>
</organism>
<reference evidence="4" key="1">
    <citation type="submission" date="2016-03" db="EMBL/GenBank/DDBJ databases">
        <authorList>
            <person name="Devillers Hugo."/>
        </authorList>
    </citation>
    <scope>NUCLEOTIDE SEQUENCE [LARGE SCALE GENOMIC DNA]</scope>
</reference>
<evidence type="ECO:0000313" key="4">
    <source>
        <dbReference type="Proteomes" id="UP000189911"/>
    </source>
</evidence>
<feature type="compositionally biased region" description="Low complexity" evidence="2">
    <location>
        <begin position="304"/>
        <end position="322"/>
    </location>
</feature>